<reference evidence="1" key="1">
    <citation type="journal article" date="2020" name="Nature">
        <title>Giant virus diversity and host interactions through global metagenomics.</title>
        <authorList>
            <person name="Schulz F."/>
            <person name="Roux S."/>
            <person name="Paez-Espino D."/>
            <person name="Jungbluth S."/>
            <person name="Walsh D.A."/>
            <person name="Denef V.J."/>
            <person name="McMahon K.D."/>
            <person name="Konstantinidis K.T."/>
            <person name="Eloe-Fadrosh E.A."/>
            <person name="Kyrpides N.C."/>
            <person name="Woyke T."/>
        </authorList>
    </citation>
    <scope>NUCLEOTIDE SEQUENCE</scope>
    <source>
        <strain evidence="1">GVMAG-S-3300013014-104</strain>
    </source>
</reference>
<name>A0A6C0KQC0_9ZZZZ</name>
<evidence type="ECO:0000313" key="1">
    <source>
        <dbReference type="EMBL" id="QHU19473.1"/>
    </source>
</evidence>
<dbReference type="EMBL" id="MN740951">
    <property type="protein sequence ID" value="QHU19473.1"/>
    <property type="molecule type" value="Genomic_DNA"/>
</dbReference>
<proteinExistence type="predicted"/>
<dbReference type="AlphaFoldDB" id="A0A6C0KQC0"/>
<organism evidence="1">
    <name type="scientific">viral metagenome</name>
    <dbReference type="NCBI Taxonomy" id="1070528"/>
    <lineage>
        <taxon>unclassified sequences</taxon>
        <taxon>metagenomes</taxon>
        <taxon>organismal metagenomes</taxon>
    </lineage>
</organism>
<accession>A0A6C0KQC0</accession>
<protein>
    <submittedName>
        <fullName evidence="1">Uncharacterized protein</fullName>
    </submittedName>
</protein>
<sequence length="273" mass="32987">MQSELKKNTLNEDFQDYMFSSKNIIRFTKHIIQPKKHISPLPQVKHTESKKNILKEFKEKDLYYKPKQKDSLFWCFYILKHGFSKYEMEINNQYFTIEKQEKFKYIEMLRKNKNILKIHKIKPFSFLEDDLANNERISIKTFFALCIMENLNVLLIEKRKLYEITCCDIDDKHIVNVIHRNGITFEHHIELNINDSHLNNYRETYHKICNFDSKLKAMTSYKLEELIDLCQKLNISIDDNNSNSNSNSNSNYNWDNKKKKTKKDIYQLLVQNY</sequence>